<dbReference type="PROSITE" id="PS50077">
    <property type="entry name" value="HEAT_REPEAT"/>
    <property type="match status" value="1"/>
</dbReference>
<evidence type="ECO:0000313" key="7">
    <source>
        <dbReference type="EMBL" id="ESN91050.1"/>
    </source>
</evidence>
<dbReference type="OrthoDB" id="7862313at2759"/>
<dbReference type="EnsemblMetazoa" id="HelroT104231">
    <property type="protein sequence ID" value="HelroP104231"/>
    <property type="gene ID" value="HelroG104231"/>
</dbReference>
<feature type="repeat" description="HEAT" evidence="6">
    <location>
        <begin position="714"/>
        <end position="752"/>
    </location>
</feature>
<dbReference type="InterPro" id="IPR040122">
    <property type="entry name" value="Importin_beta"/>
</dbReference>
<evidence type="ECO:0008006" key="10">
    <source>
        <dbReference type="Google" id="ProtNLM"/>
    </source>
</evidence>
<dbReference type="OMA" id="VMPRIRH"/>
<dbReference type="HOGENOM" id="CLU_003794_1_2_1"/>
<keyword evidence="4" id="KW-0677">Repeat</keyword>
<dbReference type="FunCoup" id="T1EDK5">
    <property type="interactions" value="1254"/>
</dbReference>
<dbReference type="eggNOG" id="KOG2171">
    <property type="taxonomic scope" value="Eukaryota"/>
</dbReference>
<gene>
    <name evidence="8" type="primary">20194657</name>
    <name evidence="7" type="ORF">HELRODRAFT_104231</name>
</gene>
<evidence type="ECO:0000256" key="2">
    <source>
        <dbReference type="ARBA" id="ARBA00022448"/>
    </source>
</evidence>
<dbReference type="PANTHER" id="PTHR10527">
    <property type="entry name" value="IMPORTIN BETA"/>
    <property type="match status" value="1"/>
</dbReference>
<reference evidence="8" key="3">
    <citation type="submission" date="2015-06" db="UniProtKB">
        <authorList>
            <consortium name="EnsemblMetazoa"/>
        </authorList>
    </citation>
    <scope>IDENTIFICATION</scope>
</reference>
<evidence type="ECO:0000256" key="3">
    <source>
        <dbReference type="ARBA" id="ARBA00022490"/>
    </source>
</evidence>
<dbReference type="AlphaFoldDB" id="T1EDK5"/>
<dbReference type="InterPro" id="IPR011989">
    <property type="entry name" value="ARM-like"/>
</dbReference>
<dbReference type="GO" id="GO:0005737">
    <property type="term" value="C:cytoplasm"/>
    <property type="evidence" value="ECO:0000318"/>
    <property type="project" value="GO_Central"/>
</dbReference>
<dbReference type="EMBL" id="AMQM01008127">
    <property type="status" value="NOT_ANNOTATED_CDS"/>
    <property type="molecule type" value="Genomic_DNA"/>
</dbReference>
<organism evidence="8 9">
    <name type="scientific">Helobdella robusta</name>
    <name type="common">Californian leech</name>
    <dbReference type="NCBI Taxonomy" id="6412"/>
    <lineage>
        <taxon>Eukaryota</taxon>
        <taxon>Metazoa</taxon>
        <taxon>Spiralia</taxon>
        <taxon>Lophotrochozoa</taxon>
        <taxon>Annelida</taxon>
        <taxon>Clitellata</taxon>
        <taxon>Hirudinea</taxon>
        <taxon>Rhynchobdellida</taxon>
        <taxon>Glossiphoniidae</taxon>
        <taxon>Helobdella</taxon>
    </lineage>
</organism>
<reference evidence="9" key="1">
    <citation type="submission" date="2012-12" db="EMBL/GenBank/DDBJ databases">
        <authorList>
            <person name="Hellsten U."/>
            <person name="Grimwood J."/>
            <person name="Chapman J.A."/>
            <person name="Shapiro H."/>
            <person name="Aerts A."/>
            <person name="Otillar R.P."/>
            <person name="Terry A.Y."/>
            <person name="Boore J.L."/>
            <person name="Simakov O."/>
            <person name="Marletaz F."/>
            <person name="Cho S.-J."/>
            <person name="Edsinger-Gonzales E."/>
            <person name="Havlak P."/>
            <person name="Kuo D.-H."/>
            <person name="Larsson T."/>
            <person name="Lv J."/>
            <person name="Arendt D."/>
            <person name="Savage R."/>
            <person name="Osoegawa K."/>
            <person name="de Jong P."/>
            <person name="Lindberg D.R."/>
            <person name="Seaver E.C."/>
            <person name="Weisblat D.A."/>
            <person name="Putnam N.H."/>
            <person name="Grigoriev I.V."/>
            <person name="Rokhsar D.S."/>
        </authorList>
    </citation>
    <scope>NUCLEOTIDE SEQUENCE</scope>
</reference>
<keyword evidence="5" id="KW-0653">Protein transport</keyword>
<keyword evidence="9" id="KW-1185">Reference proteome</keyword>
<dbReference type="EMBL" id="AMQM01008128">
    <property type="status" value="NOT_ANNOTATED_CDS"/>
    <property type="molecule type" value="Genomic_DNA"/>
</dbReference>
<dbReference type="Proteomes" id="UP000015101">
    <property type="component" value="Unassembled WGS sequence"/>
</dbReference>
<evidence type="ECO:0000256" key="5">
    <source>
        <dbReference type="ARBA" id="ARBA00022927"/>
    </source>
</evidence>
<dbReference type="GO" id="GO:0005634">
    <property type="term" value="C:nucleus"/>
    <property type="evidence" value="ECO:0000318"/>
    <property type="project" value="GO_Central"/>
</dbReference>
<proteinExistence type="predicted"/>
<dbReference type="KEGG" id="hro:HELRODRAFT_104231"/>
<comment type="subcellular location">
    <subcellularLocation>
        <location evidence="1">Cytoplasm</location>
    </subcellularLocation>
</comment>
<dbReference type="GO" id="GO:0061608">
    <property type="term" value="F:nuclear import signal receptor activity"/>
    <property type="evidence" value="ECO:0000318"/>
    <property type="project" value="GO_Central"/>
</dbReference>
<evidence type="ECO:0000313" key="8">
    <source>
        <dbReference type="EnsemblMetazoa" id="HelroP104231"/>
    </source>
</evidence>
<sequence length="893" mass="99332">MTNILLSVDSSHVTQFQNLVPKVVEVIKNLIPIDQSLASTSLNLFEDLIECEIPIIAPHIKFCLQFFLEIGSNKLLEDQLRVKSLALLCDVISKKKKVILKMNAIPTLVNGVFSILCEDNPDTSDDDEDEEKSTASSFASQVIDIMALHLPPEKFIPHLLKLTEPAMNSENVRVRSAAFLAVAVSTEGCSENIRIRHMKKLLRSIYKGMLDEASEVRNSAMFALGEFSEYLQPDISKFSQELLPLLFDCLNKFSFSSSVKKKDIVRTYHAMEKFCENLGKEILPYLPQLMEFLLNSIANSQSFEIKEYSISAIAATASSAKEHLLPFLPRLLELLKTFLSPTEEEGPLKVQVQTIDTLGVLVRTLGESFDSLAPECLVLGLSLINDATDPDLRRSIYGLFAACSLILRTSMEPHVGRIFRLLVDCLKSTEGITAHYDDEDAEHVLDIFEDDSINLSGSQCDTEYEHDNDHDNVESIDLQNSYMDEKVEAMAALGELALNTEVAFASYLEESFKESSDLLTYPDSDIKRTAALCVGQLCSATYKLIKLNAEMEKSLSGLLEAMLSTCMRSLVEMVREEEEREVAISVFESLNEVIKTVGKPALQVMGSVSVIFNLVKDVVRKKLKCQDGDIDEEEDEEEAEYDTLLIESAGDLIPLLAKVVPSNEFITFFSAMLPELMKKLKKSSSVADRSFAIGTLAETMLELGDNACMFVSKLYPVMMSSMKDDDDEVRNNAVFGLGVLAANGGQNITSHYHEILKGLSDAMVKETDRRVVDNICGALARMITSNCSLVPLDQVLPTIINHLPLQEDLEEHITVFQSFASLYAQRNVAILPHLPQVLVIIGNLLVTKPKPELEKILKDFVNEIYANSPDVFQAVPSSDADLINRLKSCIKLP</sequence>
<dbReference type="InterPro" id="IPR021133">
    <property type="entry name" value="HEAT_type_2"/>
</dbReference>
<dbReference type="GeneID" id="20194657"/>
<reference evidence="7 9" key="2">
    <citation type="journal article" date="2013" name="Nature">
        <title>Insights into bilaterian evolution from three spiralian genomes.</title>
        <authorList>
            <person name="Simakov O."/>
            <person name="Marletaz F."/>
            <person name="Cho S.J."/>
            <person name="Edsinger-Gonzales E."/>
            <person name="Havlak P."/>
            <person name="Hellsten U."/>
            <person name="Kuo D.H."/>
            <person name="Larsson T."/>
            <person name="Lv J."/>
            <person name="Arendt D."/>
            <person name="Savage R."/>
            <person name="Osoegawa K."/>
            <person name="de Jong P."/>
            <person name="Grimwood J."/>
            <person name="Chapman J.A."/>
            <person name="Shapiro H."/>
            <person name="Aerts A."/>
            <person name="Otillar R.P."/>
            <person name="Terry A.Y."/>
            <person name="Boore J.L."/>
            <person name="Grigoriev I.V."/>
            <person name="Lindberg D.R."/>
            <person name="Seaver E.C."/>
            <person name="Weisblat D.A."/>
            <person name="Putnam N.H."/>
            <person name="Rokhsar D.S."/>
        </authorList>
    </citation>
    <scope>NUCLEOTIDE SEQUENCE</scope>
</reference>
<dbReference type="RefSeq" id="XP_009030828.1">
    <property type="nucleotide sequence ID" value="XM_009032580.1"/>
</dbReference>
<dbReference type="EMBL" id="KB097727">
    <property type="protein sequence ID" value="ESN91050.1"/>
    <property type="molecule type" value="Genomic_DNA"/>
</dbReference>
<accession>T1EDK5</accession>
<dbReference type="InterPro" id="IPR016024">
    <property type="entry name" value="ARM-type_fold"/>
</dbReference>
<protein>
    <recommendedName>
        <fullName evidence="10">TOG domain-containing protein</fullName>
    </recommendedName>
</protein>
<name>T1EDK5_HELRO</name>
<dbReference type="STRING" id="6412.T1EDK5"/>
<dbReference type="SUPFAM" id="SSF48371">
    <property type="entry name" value="ARM repeat"/>
    <property type="match status" value="2"/>
</dbReference>
<dbReference type="CTD" id="20194657"/>
<evidence type="ECO:0000313" key="9">
    <source>
        <dbReference type="Proteomes" id="UP000015101"/>
    </source>
</evidence>
<dbReference type="GO" id="GO:0006606">
    <property type="term" value="P:protein import into nucleus"/>
    <property type="evidence" value="ECO:0000318"/>
    <property type="project" value="GO_Central"/>
</dbReference>
<evidence type="ECO:0000256" key="4">
    <source>
        <dbReference type="ARBA" id="ARBA00022737"/>
    </source>
</evidence>
<dbReference type="GO" id="GO:0008139">
    <property type="term" value="F:nuclear localization sequence binding"/>
    <property type="evidence" value="ECO:0000318"/>
    <property type="project" value="GO_Central"/>
</dbReference>
<dbReference type="InParanoid" id="T1EDK5"/>
<dbReference type="Gene3D" id="1.25.10.10">
    <property type="entry name" value="Leucine-rich Repeat Variant"/>
    <property type="match status" value="1"/>
</dbReference>
<evidence type="ECO:0000256" key="6">
    <source>
        <dbReference type="PROSITE-ProRule" id="PRU00103"/>
    </source>
</evidence>
<keyword evidence="3" id="KW-0963">Cytoplasm</keyword>
<evidence type="ECO:0000256" key="1">
    <source>
        <dbReference type="ARBA" id="ARBA00004496"/>
    </source>
</evidence>
<keyword evidence="2" id="KW-0813">Transport</keyword>